<organism evidence="1 2">
    <name type="scientific">Kordia aestuariivivens</name>
    <dbReference type="NCBI Taxonomy" id="2759037"/>
    <lineage>
        <taxon>Bacteria</taxon>
        <taxon>Pseudomonadati</taxon>
        <taxon>Bacteroidota</taxon>
        <taxon>Flavobacteriia</taxon>
        <taxon>Flavobacteriales</taxon>
        <taxon>Flavobacteriaceae</taxon>
        <taxon>Kordia</taxon>
    </lineage>
</organism>
<name>A0ABR7Q664_9FLAO</name>
<evidence type="ECO:0000313" key="1">
    <source>
        <dbReference type="EMBL" id="MBC8753988.1"/>
    </source>
</evidence>
<protein>
    <submittedName>
        <fullName evidence="1">Uncharacterized protein</fullName>
    </submittedName>
</protein>
<dbReference type="EMBL" id="JACGWS010000002">
    <property type="protein sequence ID" value="MBC8753988.1"/>
    <property type="molecule type" value="Genomic_DNA"/>
</dbReference>
<keyword evidence="2" id="KW-1185">Reference proteome</keyword>
<dbReference type="RefSeq" id="WP_187561022.1">
    <property type="nucleotide sequence ID" value="NZ_JACGWS010000002.1"/>
</dbReference>
<dbReference type="Proteomes" id="UP000619238">
    <property type="component" value="Unassembled WGS sequence"/>
</dbReference>
<gene>
    <name evidence="1" type="ORF">H2O64_04850</name>
</gene>
<comment type="caution">
    <text evidence="1">The sequence shown here is derived from an EMBL/GenBank/DDBJ whole genome shotgun (WGS) entry which is preliminary data.</text>
</comment>
<sequence length="58" mass="6540">MKAATAYNVIQALSKDELPKLYKMLGVQQPKQKRTSKKNKLVTLAQATDDILAMYITK</sequence>
<evidence type="ECO:0000313" key="2">
    <source>
        <dbReference type="Proteomes" id="UP000619238"/>
    </source>
</evidence>
<reference evidence="1 2" key="1">
    <citation type="submission" date="2020-07" db="EMBL/GenBank/DDBJ databases">
        <title>Description of Kordia aestuariivivens sp. nov., isolated from a tidal flat.</title>
        <authorList>
            <person name="Park S."/>
            <person name="Yoon J.-H."/>
        </authorList>
    </citation>
    <scope>NUCLEOTIDE SEQUENCE [LARGE SCALE GENOMIC DNA]</scope>
    <source>
        <strain evidence="1 2">YSTF-M3</strain>
    </source>
</reference>
<proteinExistence type="predicted"/>
<accession>A0ABR7Q664</accession>